<evidence type="ECO:0000313" key="7">
    <source>
        <dbReference type="EMBL" id="KAK6181041.1"/>
    </source>
</evidence>
<dbReference type="PANTHER" id="PTHR18921">
    <property type="entry name" value="MYOSIN HEAVY CHAIN - RELATED"/>
    <property type="match status" value="1"/>
</dbReference>
<feature type="region of interest" description="Disordered" evidence="5">
    <location>
        <begin position="1933"/>
        <end position="1953"/>
    </location>
</feature>
<feature type="compositionally biased region" description="Polar residues" evidence="5">
    <location>
        <begin position="1943"/>
        <end position="1953"/>
    </location>
</feature>
<feature type="region of interest" description="Disordered" evidence="5">
    <location>
        <begin position="1985"/>
        <end position="2016"/>
    </location>
</feature>
<dbReference type="GO" id="GO:0006888">
    <property type="term" value="P:endoplasmic reticulum to Golgi vesicle-mediated transport"/>
    <property type="evidence" value="ECO:0007669"/>
    <property type="project" value="TreeGrafter"/>
</dbReference>
<feature type="coiled-coil region" evidence="4">
    <location>
        <begin position="1619"/>
        <end position="1713"/>
    </location>
</feature>
<evidence type="ECO:0000256" key="2">
    <source>
        <dbReference type="ARBA" id="ARBA00023034"/>
    </source>
</evidence>
<dbReference type="PANTHER" id="PTHR18921:SF2">
    <property type="entry name" value="THYROID RECEPTOR-INTERACTING PROTEIN 11"/>
    <property type="match status" value="1"/>
</dbReference>
<dbReference type="GO" id="GO:0031267">
    <property type="term" value="F:small GTPase binding"/>
    <property type="evidence" value="ECO:0007669"/>
    <property type="project" value="TreeGrafter"/>
</dbReference>
<accession>A0AAN8JR33</accession>
<keyword evidence="2" id="KW-0333">Golgi apparatus</keyword>
<feature type="region of interest" description="Disordered" evidence="5">
    <location>
        <begin position="116"/>
        <end position="144"/>
    </location>
</feature>
<feature type="domain" description="GRIP" evidence="6">
    <location>
        <begin position="1868"/>
        <end position="1917"/>
    </location>
</feature>
<feature type="compositionally biased region" description="Polar residues" evidence="5">
    <location>
        <begin position="119"/>
        <end position="139"/>
    </location>
</feature>
<feature type="compositionally biased region" description="Basic and acidic residues" evidence="5">
    <location>
        <begin position="1294"/>
        <end position="1306"/>
    </location>
</feature>
<feature type="region of interest" description="Disordered" evidence="5">
    <location>
        <begin position="2038"/>
        <end position="2082"/>
    </location>
</feature>
<evidence type="ECO:0000256" key="1">
    <source>
        <dbReference type="ARBA" id="ARBA00004555"/>
    </source>
</evidence>
<reference evidence="7 8" key="1">
    <citation type="submission" date="2024-01" db="EMBL/GenBank/DDBJ databases">
        <title>The genome of the rayed Mediterranean limpet Patella caerulea (Linnaeus, 1758).</title>
        <authorList>
            <person name="Anh-Thu Weber A."/>
            <person name="Halstead-Nussloch G."/>
        </authorList>
    </citation>
    <scope>NUCLEOTIDE SEQUENCE [LARGE SCALE GENOMIC DNA]</scope>
    <source>
        <strain evidence="7">AATW-2023a</strain>
        <tissue evidence="7">Whole specimen</tissue>
    </source>
</reference>
<dbReference type="InterPro" id="IPR000237">
    <property type="entry name" value="GRIP_dom"/>
</dbReference>
<feature type="coiled-coil region" evidence="4">
    <location>
        <begin position="531"/>
        <end position="1082"/>
    </location>
</feature>
<feature type="region of interest" description="Disordered" evidence="5">
    <location>
        <begin position="508"/>
        <end position="527"/>
    </location>
</feature>
<feature type="coiled-coil region" evidence="4">
    <location>
        <begin position="153"/>
        <end position="415"/>
    </location>
</feature>
<comment type="caution">
    <text evidence="7">The sequence shown here is derived from an EMBL/GenBank/DDBJ whole genome shotgun (WGS) entry which is preliminary data.</text>
</comment>
<evidence type="ECO:0000259" key="6">
    <source>
        <dbReference type="PROSITE" id="PS50913"/>
    </source>
</evidence>
<feature type="compositionally biased region" description="Basic and acidic residues" evidence="5">
    <location>
        <begin position="1985"/>
        <end position="2000"/>
    </location>
</feature>
<feature type="coiled-coil region" evidence="4">
    <location>
        <begin position="37"/>
        <end position="113"/>
    </location>
</feature>
<sequence>MSWLGGSISSLTGQLSNLTKDILTEGTEEISDPTTELQLAREKLQTADTLNNAIRQENEKLKRVNRELEEKAESAEIQINNISREYRILLEEKEKENKELKKKQHELLDFQAKSALSVHDSSVPHTTSSPHRTSNTRIQTGGFHEDDQDLGDSIRLQHEVNGLRQDVQRLRAECQHWRSVAGQLSGNQSTEEQNKHTESLQLKDRIQELQNQLIQEKDHHQHEVISLQDVHREKLSSIKKTYKQDLARLEEKLSELQDSTSNHGDSSTDLHSLTQAKQSLEEENKEMKKRIESMSVELEKFNNEMKVNETQSQTLQSTVKDLEEEKKKYEVELVQLRQAKQEASKLQVEEKRRTVESKYSTSADLDLDHLKEENIKLQEEVSSLHKQNRKHIVEKDLYEERLKSYRRRLAEIQDDFEMDEEFDDSELDLGQKPIAFGFDSNSPLDEQVRHLQSQVQQYQNDIEQFEYVKCDWQLEKEALEDVLMKLRDELKQAESSLAVAQAQQGLEEVARQGTQPSLTVDDATETEEDTANKLASQINELVSGNQQLEEERDQLLQQVTSLEDRIQELEIETINLNTSLSQQQSLSGDIDEELKEKDKRLQTLQQEKEELETSLDQLDLQHQEEQTQLITIKDHLARKADELAKQLKENETVIVDLTQKLNSQSDESVNYNSAMTENLESKVEKLTNDLNQSNATCDQYAKEIEVLKDKLQNGAVAVNDLHMDIRELESSLQKYKDELAHKSSKIKELKDANVKLTEENQNLEDKIEDLEDEVEKWQAINERHRVGQTSNNSNFEADFKRYDEQLAEADAKLEEANAKKAEADNTVQELTKLIEKLRGENDQLMTQAHNSSIEVETLAQASPVLHSTQNTDLETQLDAISSEKQRLEKELDLLEQKLSNQTKHYEKYIKELEESKNMDESTLQQEHQRLAHILHEKEQRISELNSQLEEVETELQDTKETMKTAVESQNQIATILQEKEEKIQSLMKVEVECDELKQKVKELEITLQSMQHLEIEVQRYQSSTENLKKDLEEAQALAQQNTEALNEKHKTLAVITDLETELTVATEKITSLEETIKKQELTIADHVKGIALLNQKIEEHSHELQVEKGIKIQHEDLIAVLQPALATKEEDLKKLGRKLTRASSFLNDDQKAGIEIDRDPDYTLPAIEYHQDNNTNNTVNGFDEEMDQTDKVSKHLEELQGKLGEKDQIITELQQKNSSLLKVLESKSLTSKNGEGSILDVRRLENEVKKLVTEKEQILAIMNEKSRESSSLKAEVHRLMNIVSAEKTALNKLQKDNHELTQRRDGPSQNDDMQKAALQQLSRLIRDKDVEIEALKQKNETLLAVLQDSSTDNSNNQLSTLLLEKETLSKQCAGLQSQNEQMIVYLNQKHQESVTYHNEVQRLSVIISEESQKYETIKEEYARIVPQFEEKKAALLKLQDELITYKQRFSELEIRYGEMLQRSNVKDTVDVSSFNAKEDELKRTQDKFLELQKSVKEKDSKLQSLSQQRNEMENELVGKEADRTSLKKQVEHLQFTIQGLQTELLELRLENSKWSQSRSEQDSEHVILKEANNKLSLSLKEKELELCSMMDKCDTLTNLMQDHRKDQGEEGQLVHQEQVDRLVQQTDILRQQSVELQQERDQALVALQQQQDNSNKLIKEVERLQEKEVKMTRELDRLRTHLIQIEEGYTREALDSEEREKELRNRVAIAEEKLLSTSTDVESASQHMSIQIEELKYQLEIVSSQRDAAYSQVTGMQDQCQQYASSLANLQLVLEQFQQDKEWQIASESEKYQEEIQSLKQEYGAVQNTLIETQQQLEEASEGLEAADRLSQQLDRKEEAVQALRDEVQLREKSLKLAEEEIRKLTSSTEAKVDKELMKNLLLGYFTTPQTKRKEVVHTIGGVLNFNPEEFQKISEAEGSSGGWVPGLFKLGRSSHPTPPTTPVRSSGTKAPSLNQSFSQLFVKFLETESSPPPPAVRLPAEQMAKELQEKHHREKETTRLSKPPAFNPFTAPRHVSMPISVGTDRSAQSDSHILMASTNTPSFTPMFTTPVASDNISQPNSGRSTPQNSSSAILKDVLGTR</sequence>
<dbReference type="PROSITE" id="PS50913">
    <property type="entry name" value="GRIP"/>
    <property type="match status" value="1"/>
</dbReference>
<keyword evidence="3 4" id="KW-0175">Coiled coil</keyword>
<dbReference type="GO" id="GO:0005794">
    <property type="term" value="C:Golgi apparatus"/>
    <property type="evidence" value="ECO:0007669"/>
    <property type="project" value="UniProtKB-SubCell"/>
</dbReference>
<protein>
    <recommendedName>
        <fullName evidence="6">GRIP domain-containing protein</fullName>
    </recommendedName>
</protein>
<organism evidence="7 8">
    <name type="scientific">Patella caerulea</name>
    <name type="common">Rayed Mediterranean limpet</name>
    <dbReference type="NCBI Taxonomy" id="87958"/>
    <lineage>
        <taxon>Eukaryota</taxon>
        <taxon>Metazoa</taxon>
        <taxon>Spiralia</taxon>
        <taxon>Lophotrochozoa</taxon>
        <taxon>Mollusca</taxon>
        <taxon>Gastropoda</taxon>
        <taxon>Patellogastropoda</taxon>
        <taxon>Patelloidea</taxon>
        <taxon>Patellidae</taxon>
        <taxon>Patella</taxon>
    </lineage>
</organism>
<evidence type="ECO:0000256" key="4">
    <source>
        <dbReference type="SAM" id="Coils"/>
    </source>
</evidence>
<dbReference type="GO" id="GO:0007030">
    <property type="term" value="P:Golgi organization"/>
    <property type="evidence" value="ECO:0007669"/>
    <property type="project" value="TreeGrafter"/>
</dbReference>
<name>A0AAN8JR33_PATCE</name>
<dbReference type="Proteomes" id="UP001347796">
    <property type="component" value="Unassembled WGS sequence"/>
</dbReference>
<dbReference type="EMBL" id="JAZGQO010000007">
    <property type="protein sequence ID" value="KAK6181041.1"/>
    <property type="molecule type" value="Genomic_DNA"/>
</dbReference>
<evidence type="ECO:0000313" key="8">
    <source>
        <dbReference type="Proteomes" id="UP001347796"/>
    </source>
</evidence>
<evidence type="ECO:0000256" key="5">
    <source>
        <dbReference type="SAM" id="MobiDB-lite"/>
    </source>
</evidence>
<keyword evidence="8" id="KW-1185">Reference proteome</keyword>
<proteinExistence type="predicted"/>
<feature type="coiled-coil region" evidence="4">
    <location>
        <begin position="1760"/>
        <end position="1861"/>
    </location>
</feature>
<feature type="coiled-coil region" evidence="4">
    <location>
        <begin position="1428"/>
        <end position="1550"/>
    </location>
</feature>
<feature type="coiled-coil region" evidence="4">
    <location>
        <begin position="448"/>
        <end position="503"/>
    </location>
</feature>
<comment type="subcellular location">
    <subcellularLocation>
        <location evidence="1">Golgi apparatus</location>
    </subcellularLocation>
</comment>
<gene>
    <name evidence="7" type="ORF">SNE40_008983</name>
</gene>
<feature type="compositionally biased region" description="Polar residues" evidence="5">
    <location>
        <begin position="2038"/>
        <end position="2073"/>
    </location>
</feature>
<evidence type="ECO:0000256" key="3">
    <source>
        <dbReference type="ARBA" id="ARBA00023054"/>
    </source>
</evidence>
<feature type="region of interest" description="Disordered" evidence="5">
    <location>
        <begin position="1294"/>
        <end position="1313"/>
    </location>
</feature>